<protein>
    <submittedName>
        <fullName evidence="1">Uncharacterized protein</fullName>
    </submittedName>
</protein>
<accession>A0A1I4BAC1</accession>
<gene>
    <name evidence="1" type="ORF">SAMN04488518_107248</name>
</gene>
<dbReference type="Proteomes" id="UP000199598">
    <property type="component" value="Unassembled WGS sequence"/>
</dbReference>
<evidence type="ECO:0000313" key="2">
    <source>
        <dbReference type="Proteomes" id="UP000199598"/>
    </source>
</evidence>
<evidence type="ECO:0000313" key="1">
    <source>
        <dbReference type="EMBL" id="SFK65734.1"/>
    </source>
</evidence>
<name>A0A1I4BAC1_9HYPH</name>
<organism evidence="1 2">
    <name type="scientific">Pseudovibrio ascidiaceicola</name>
    <dbReference type="NCBI Taxonomy" id="285279"/>
    <lineage>
        <taxon>Bacteria</taxon>
        <taxon>Pseudomonadati</taxon>
        <taxon>Pseudomonadota</taxon>
        <taxon>Alphaproteobacteria</taxon>
        <taxon>Hyphomicrobiales</taxon>
        <taxon>Stappiaceae</taxon>
        <taxon>Pseudovibrio</taxon>
    </lineage>
</organism>
<sequence length="111" mass="12060">MLSSQLNISRQGDQEVGQVDLSALASEQKLEGLTFALRGNERFWSSVVALARDVLFEQEGQLRQIECGANTIVAINATADRVSKRLKGQGCGLTVNGLPSIQRITHADVYT</sequence>
<keyword evidence="2" id="KW-1185">Reference proteome</keyword>
<dbReference type="EMBL" id="FOSK01000007">
    <property type="protein sequence ID" value="SFK65734.1"/>
    <property type="molecule type" value="Genomic_DNA"/>
</dbReference>
<dbReference type="RefSeq" id="WP_093520637.1">
    <property type="nucleotide sequence ID" value="NZ_FOSK01000007.1"/>
</dbReference>
<reference evidence="1 2" key="1">
    <citation type="submission" date="2016-10" db="EMBL/GenBank/DDBJ databases">
        <authorList>
            <person name="Varghese N."/>
            <person name="Submissions S."/>
        </authorList>
    </citation>
    <scope>NUCLEOTIDE SEQUENCE [LARGE SCALE GENOMIC DNA]</scope>
    <source>
        <strain evidence="1 2">DSM 16392</strain>
    </source>
</reference>
<comment type="caution">
    <text evidence="1">The sequence shown here is derived from an EMBL/GenBank/DDBJ whole genome shotgun (WGS) entry which is preliminary data.</text>
</comment>
<proteinExistence type="predicted"/>